<keyword evidence="2" id="KW-1185">Reference proteome</keyword>
<protein>
    <submittedName>
        <fullName evidence="1">Uncharacterized protein</fullName>
    </submittedName>
</protein>
<gene>
    <name evidence="1" type="ORF">DEU29_104182</name>
</gene>
<dbReference type="EMBL" id="SNXI01000004">
    <property type="protein sequence ID" value="TDP39070.1"/>
    <property type="molecule type" value="Genomic_DNA"/>
</dbReference>
<name>A0A4R6PML2_9GAMM</name>
<dbReference type="OrthoDB" id="6241359at2"/>
<comment type="caution">
    <text evidence="1">The sequence shown here is derived from an EMBL/GenBank/DDBJ whole genome shotgun (WGS) entry which is preliminary data.</text>
</comment>
<reference evidence="1 2" key="1">
    <citation type="submission" date="2019-03" db="EMBL/GenBank/DDBJ databases">
        <title>Freshwater and sediment microbial communities from various areas in North America, analyzing microbe dynamics in response to fracking.</title>
        <authorList>
            <person name="Lamendella R."/>
        </authorList>
    </citation>
    <scope>NUCLEOTIDE SEQUENCE [LARGE SCALE GENOMIC DNA]</scope>
    <source>
        <strain evidence="1 2">18_TX</strain>
    </source>
</reference>
<evidence type="ECO:0000313" key="2">
    <source>
        <dbReference type="Proteomes" id="UP000295531"/>
    </source>
</evidence>
<proteinExistence type="predicted"/>
<organism evidence="1 2">
    <name type="scientific">Idiomarina aquatica</name>
    <dbReference type="NCBI Taxonomy" id="1327752"/>
    <lineage>
        <taxon>Bacteria</taxon>
        <taxon>Pseudomonadati</taxon>
        <taxon>Pseudomonadota</taxon>
        <taxon>Gammaproteobacteria</taxon>
        <taxon>Alteromonadales</taxon>
        <taxon>Idiomarinaceae</taxon>
        <taxon>Idiomarina</taxon>
    </lineage>
</organism>
<dbReference type="Proteomes" id="UP000295531">
    <property type="component" value="Unassembled WGS sequence"/>
</dbReference>
<dbReference type="AlphaFoldDB" id="A0A4R6PML2"/>
<dbReference type="RefSeq" id="WP_133539172.1">
    <property type="nucleotide sequence ID" value="NZ_SNXI01000004.1"/>
</dbReference>
<evidence type="ECO:0000313" key="1">
    <source>
        <dbReference type="EMBL" id="TDP39070.1"/>
    </source>
</evidence>
<accession>A0A4R6PML2</accession>
<sequence length="180" mass="20111">MAKGQVLVEALIGLSLLLVVLLAWQQTVEPSATANQQALTAARDAIWGRQLDTERARVSDDYFGAKATGKLLSEAGKLIKLDFETNNLRHTKDREEDAKHADYRMVRLTDTWSPESEERLAGRPRSLVFNTLLANGLVRTLQDGLGYLPLAKEIRSKSLIFGHIDTDVVPEDKLVKVPYR</sequence>